<dbReference type="Proteomes" id="UP000053424">
    <property type="component" value="Unassembled WGS sequence"/>
</dbReference>
<proteinExistence type="predicted"/>
<reference evidence="2 3" key="1">
    <citation type="submission" date="2014-04" db="EMBL/GenBank/DDBJ databases">
        <authorList>
            <consortium name="DOE Joint Genome Institute"/>
            <person name="Kuo A."/>
            <person name="Gay G."/>
            <person name="Dore J."/>
            <person name="Kohler A."/>
            <person name="Nagy L.G."/>
            <person name="Floudas D."/>
            <person name="Copeland A."/>
            <person name="Barry K.W."/>
            <person name="Cichocki N."/>
            <person name="Veneault-Fourrey C."/>
            <person name="LaButti K."/>
            <person name="Lindquist E.A."/>
            <person name="Lipzen A."/>
            <person name="Lundell T."/>
            <person name="Morin E."/>
            <person name="Murat C."/>
            <person name="Sun H."/>
            <person name="Tunlid A."/>
            <person name="Henrissat B."/>
            <person name="Grigoriev I.V."/>
            <person name="Hibbett D.S."/>
            <person name="Martin F."/>
            <person name="Nordberg H.P."/>
            <person name="Cantor M.N."/>
            <person name="Hua S.X."/>
        </authorList>
    </citation>
    <scope>NUCLEOTIDE SEQUENCE [LARGE SCALE GENOMIC DNA]</scope>
    <source>
        <strain evidence="3">h7</strain>
    </source>
</reference>
<protein>
    <recommendedName>
        <fullName evidence="4">PB1 domain-containing protein</fullName>
    </recommendedName>
</protein>
<dbReference type="OrthoDB" id="3011459at2759"/>
<name>A0A0C2XS37_HEBCY</name>
<accession>A0A0C2XS37</accession>
<reference evidence="3" key="2">
    <citation type="submission" date="2015-01" db="EMBL/GenBank/DDBJ databases">
        <title>Evolutionary Origins and Diversification of the Mycorrhizal Mutualists.</title>
        <authorList>
            <consortium name="DOE Joint Genome Institute"/>
            <consortium name="Mycorrhizal Genomics Consortium"/>
            <person name="Kohler A."/>
            <person name="Kuo A."/>
            <person name="Nagy L.G."/>
            <person name="Floudas D."/>
            <person name="Copeland A."/>
            <person name="Barry K.W."/>
            <person name="Cichocki N."/>
            <person name="Veneault-Fourrey C."/>
            <person name="LaButti K."/>
            <person name="Lindquist E.A."/>
            <person name="Lipzen A."/>
            <person name="Lundell T."/>
            <person name="Morin E."/>
            <person name="Murat C."/>
            <person name="Riley R."/>
            <person name="Ohm R."/>
            <person name="Sun H."/>
            <person name="Tunlid A."/>
            <person name="Henrissat B."/>
            <person name="Grigoriev I.V."/>
            <person name="Hibbett D.S."/>
            <person name="Martin F."/>
        </authorList>
    </citation>
    <scope>NUCLEOTIDE SEQUENCE [LARGE SCALE GENOMIC DNA]</scope>
    <source>
        <strain evidence="3">h7</strain>
    </source>
</reference>
<organism evidence="2 3">
    <name type="scientific">Hebeloma cylindrosporum</name>
    <dbReference type="NCBI Taxonomy" id="76867"/>
    <lineage>
        <taxon>Eukaryota</taxon>
        <taxon>Fungi</taxon>
        <taxon>Dikarya</taxon>
        <taxon>Basidiomycota</taxon>
        <taxon>Agaricomycotina</taxon>
        <taxon>Agaricomycetes</taxon>
        <taxon>Agaricomycetidae</taxon>
        <taxon>Agaricales</taxon>
        <taxon>Agaricineae</taxon>
        <taxon>Hymenogastraceae</taxon>
        <taxon>Hebeloma</taxon>
    </lineage>
</organism>
<evidence type="ECO:0000313" key="2">
    <source>
        <dbReference type="EMBL" id="KIM40538.1"/>
    </source>
</evidence>
<dbReference type="STRING" id="686832.A0A0C2XS37"/>
<evidence type="ECO:0000313" key="3">
    <source>
        <dbReference type="Proteomes" id="UP000053424"/>
    </source>
</evidence>
<feature type="compositionally biased region" description="Pro residues" evidence="1">
    <location>
        <begin position="149"/>
        <end position="161"/>
    </location>
</feature>
<evidence type="ECO:0008006" key="4">
    <source>
        <dbReference type="Google" id="ProtNLM"/>
    </source>
</evidence>
<keyword evidence="3" id="KW-1185">Reference proteome</keyword>
<dbReference type="EMBL" id="KN831782">
    <property type="protein sequence ID" value="KIM40538.1"/>
    <property type="molecule type" value="Genomic_DNA"/>
</dbReference>
<sequence length="276" mass="30823">MPQVSIMNQSSESFNALLVALGLWELPDIPYTTADAHKQDVGPLNGRISRLQMDSARMERHMSSYSDEDSLPTDEASLFGREFLSDFEVCSDDESDGDYDTLPSRPGSSLESFDIIEPITHIHQPQPPLVQQQSSFIYPQPPLVHHRPPPPPARPHPPPKPTTATSSPLDPIYLKVAYNASIIMLRIPRDISFSDLKRRLYEKFVNQESLLLSQSFSVVLAIPPSAPAGRVRLGARRSSLATCTEMRFIDCEADWRSITTKNDGSKITLRVLDTPL</sequence>
<dbReference type="HOGENOM" id="CLU_1165900_0_0_1"/>
<evidence type="ECO:0000256" key="1">
    <source>
        <dbReference type="SAM" id="MobiDB-lite"/>
    </source>
</evidence>
<feature type="region of interest" description="Disordered" evidence="1">
    <location>
        <begin position="139"/>
        <end position="167"/>
    </location>
</feature>
<dbReference type="AlphaFoldDB" id="A0A0C2XS37"/>
<gene>
    <name evidence="2" type="ORF">M413DRAFT_28353</name>
</gene>
<dbReference type="SUPFAM" id="SSF54277">
    <property type="entry name" value="CAD &amp; PB1 domains"/>
    <property type="match status" value="1"/>
</dbReference>